<name>A0ABR7LKJ0_9ACTN</name>
<dbReference type="Proteomes" id="UP000805614">
    <property type="component" value="Unassembled WGS sequence"/>
</dbReference>
<dbReference type="RefSeq" id="WP_187242195.1">
    <property type="nucleotide sequence ID" value="NZ_BAAAOK010000017.1"/>
</dbReference>
<organism evidence="2 3">
    <name type="scientific">Actinomadura alba</name>
    <dbReference type="NCBI Taxonomy" id="406431"/>
    <lineage>
        <taxon>Bacteria</taxon>
        <taxon>Bacillati</taxon>
        <taxon>Actinomycetota</taxon>
        <taxon>Actinomycetes</taxon>
        <taxon>Streptosporangiales</taxon>
        <taxon>Thermomonosporaceae</taxon>
        <taxon>Actinomadura</taxon>
    </lineage>
</organism>
<evidence type="ECO:0000256" key="1">
    <source>
        <dbReference type="SAM" id="SignalP"/>
    </source>
</evidence>
<keyword evidence="3" id="KW-1185">Reference proteome</keyword>
<gene>
    <name evidence="2" type="ORF">HKK74_06805</name>
</gene>
<keyword evidence="1" id="KW-0732">Signal</keyword>
<dbReference type="PROSITE" id="PS51257">
    <property type="entry name" value="PROKAR_LIPOPROTEIN"/>
    <property type="match status" value="1"/>
</dbReference>
<proteinExistence type="predicted"/>
<evidence type="ECO:0008006" key="4">
    <source>
        <dbReference type="Google" id="ProtNLM"/>
    </source>
</evidence>
<sequence>MTPSRTHLILVMIAAAVLAGGCAGTPKHTITAQKALERVDGHLRSTLSAVAGGLRFSGRETDTDDGSSCTKAMTGSGFTGQVQAQIEYTASPVTADAAGRFLDSLGSHWKSRSHDVTRTGDHIGAYTDRDNYFLAANYNPERRELRLSGSSECVWRDGTPRPGDDP</sequence>
<reference evidence="2 3" key="1">
    <citation type="submission" date="2020-06" db="EMBL/GenBank/DDBJ databases">
        <title>Actinomadura xiongansis sp. nov., isolated from soil of Baiyangdian.</title>
        <authorList>
            <person name="Zhang X."/>
        </authorList>
    </citation>
    <scope>NUCLEOTIDE SEQUENCE [LARGE SCALE GENOMIC DNA]</scope>
    <source>
        <strain evidence="2 3">HBUM206468</strain>
    </source>
</reference>
<comment type="caution">
    <text evidence="2">The sequence shown here is derived from an EMBL/GenBank/DDBJ whole genome shotgun (WGS) entry which is preliminary data.</text>
</comment>
<dbReference type="EMBL" id="JABVEC010000003">
    <property type="protein sequence ID" value="MBC6465198.1"/>
    <property type="molecule type" value="Genomic_DNA"/>
</dbReference>
<accession>A0ABR7LKJ0</accession>
<feature type="chain" id="PRO_5046422459" description="Lipoprotein" evidence="1">
    <location>
        <begin position="20"/>
        <end position="166"/>
    </location>
</feature>
<evidence type="ECO:0000313" key="3">
    <source>
        <dbReference type="Proteomes" id="UP000805614"/>
    </source>
</evidence>
<feature type="signal peptide" evidence="1">
    <location>
        <begin position="1"/>
        <end position="19"/>
    </location>
</feature>
<protein>
    <recommendedName>
        <fullName evidence="4">Lipoprotein</fullName>
    </recommendedName>
</protein>
<evidence type="ECO:0000313" key="2">
    <source>
        <dbReference type="EMBL" id="MBC6465198.1"/>
    </source>
</evidence>